<dbReference type="InterPro" id="IPR027417">
    <property type="entry name" value="P-loop_NTPase"/>
</dbReference>
<feature type="domain" description="ABC transporter" evidence="10">
    <location>
        <begin position="349"/>
        <end position="567"/>
    </location>
</feature>
<keyword evidence="13" id="KW-1185">Reference proteome</keyword>
<feature type="transmembrane region" description="Helical" evidence="9">
    <location>
        <begin position="29"/>
        <end position="50"/>
    </location>
</feature>
<dbReference type="InterPro" id="IPR003439">
    <property type="entry name" value="ABC_transporter-like_ATP-bd"/>
</dbReference>
<evidence type="ECO:0000259" key="10">
    <source>
        <dbReference type="PROSITE" id="PS50893"/>
    </source>
</evidence>
<dbReference type="SMART" id="SM00382">
    <property type="entry name" value="AAA"/>
    <property type="match status" value="1"/>
</dbReference>
<dbReference type="InterPro" id="IPR003593">
    <property type="entry name" value="AAA+_ATPase"/>
</dbReference>
<dbReference type="PROSITE" id="PS00211">
    <property type="entry name" value="ABC_TRANSPORTER_1"/>
    <property type="match status" value="1"/>
</dbReference>
<evidence type="ECO:0000256" key="6">
    <source>
        <dbReference type="ARBA" id="ARBA00022840"/>
    </source>
</evidence>
<dbReference type="InterPro" id="IPR011527">
    <property type="entry name" value="ABC1_TM_dom"/>
</dbReference>
<gene>
    <name evidence="12" type="ORF">SAMN05216551_1216</name>
</gene>
<dbReference type="GO" id="GO:0005524">
    <property type="term" value="F:ATP binding"/>
    <property type="evidence" value="ECO:0007669"/>
    <property type="project" value="UniProtKB-KW"/>
</dbReference>
<dbReference type="Pfam" id="PF00005">
    <property type="entry name" value="ABC_tran"/>
    <property type="match status" value="1"/>
</dbReference>
<evidence type="ECO:0000313" key="13">
    <source>
        <dbReference type="Proteomes" id="UP000243719"/>
    </source>
</evidence>
<reference evidence="13" key="1">
    <citation type="submission" date="2016-09" db="EMBL/GenBank/DDBJ databases">
        <authorList>
            <person name="Varghese N."/>
            <person name="Submissions S."/>
        </authorList>
    </citation>
    <scope>NUCLEOTIDE SEQUENCE [LARGE SCALE GENOMIC DNA]</scope>
    <source>
        <strain evidence="13">JS23</strain>
    </source>
</reference>
<dbReference type="CDD" id="cd03228">
    <property type="entry name" value="ABCC_MRP_Like"/>
    <property type="match status" value="1"/>
</dbReference>
<dbReference type="InterPro" id="IPR036640">
    <property type="entry name" value="ABC1_TM_sf"/>
</dbReference>
<dbReference type="OrthoDB" id="8554730at2"/>
<keyword evidence="4 9" id="KW-0812">Transmembrane</keyword>
<dbReference type="GO" id="GO:0034040">
    <property type="term" value="F:ATPase-coupled lipid transmembrane transporter activity"/>
    <property type="evidence" value="ECO:0007669"/>
    <property type="project" value="TreeGrafter"/>
</dbReference>
<sequence>MRFFIELLGDWLRAYRLAVRRYPALPVHFVGASAFVALVAALAAAVPYLLREATNLLSTQDAATRAQDAILLAGAYGLAWTAAQACEWLKHMLSAAVLARCDAAFHEIIYTTLLRVDYARLAEADPGQLVAVVARSREAFSALTYALCWVIAPTLFQLVLSATVLWQATSGVFALVFIVSMLALFVVTFFIASRSKNAHEQIFGAADLLTSHLVEKLGFLLDVKVNNAYEREGSAARDMLRRYVGRVSRGNARLSLLLAAQAACTGLLLTAFTVAAARGVTTSALRVGDFVMIVGYVVALTMPFATLAASLSDLRRNHLALREGFGLLEWPCERPVASERLLPSAEYVYRLDRVAVRHAGKTVLHDVDLVVAPGDRIALSGPSGAGKSSLANLLLGLARPAAGTVCLYGTDVSTLSVGDIARHIAVAPQTPMILSGSLRDNLTYGCERAPSDDCLREWVDLLELGDLAGAGAGDVLNRPLGVQGRALSGGERQRIALGRAMLRRPAVVILDEPTSSLDAGRESRIFERIMACVPTVIVITHRPALLALVDRVYRVEAGTVREVDREA</sequence>
<dbReference type="PANTHER" id="PTHR24221:SF654">
    <property type="entry name" value="ATP-BINDING CASSETTE SUB-FAMILY B MEMBER 6"/>
    <property type="match status" value="1"/>
</dbReference>
<evidence type="ECO:0000259" key="11">
    <source>
        <dbReference type="PROSITE" id="PS50929"/>
    </source>
</evidence>
<keyword evidence="8 9" id="KW-0472">Membrane</keyword>
<keyword evidence="6 12" id="KW-0067">ATP-binding</keyword>
<evidence type="ECO:0000256" key="3">
    <source>
        <dbReference type="ARBA" id="ARBA00022519"/>
    </source>
</evidence>
<keyword evidence="7 9" id="KW-1133">Transmembrane helix</keyword>
<dbReference type="PANTHER" id="PTHR24221">
    <property type="entry name" value="ATP-BINDING CASSETTE SUB-FAMILY B"/>
    <property type="match status" value="1"/>
</dbReference>
<dbReference type="EMBL" id="FNLO01000021">
    <property type="protein sequence ID" value="SDV51653.1"/>
    <property type="molecule type" value="Genomic_DNA"/>
</dbReference>
<evidence type="ECO:0000256" key="9">
    <source>
        <dbReference type="SAM" id="Phobius"/>
    </source>
</evidence>
<evidence type="ECO:0000313" key="12">
    <source>
        <dbReference type="EMBL" id="SDV51653.1"/>
    </source>
</evidence>
<dbReference type="Gene3D" id="1.20.1560.10">
    <property type="entry name" value="ABC transporter type 1, transmembrane domain"/>
    <property type="match status" value="1"/>
</dbReference>
<keyword evidence="5" id="KW-0547">Nucleotide-binding</keyword>
<evidence type="ECO:0000256" key="4">
    <source>
        <dbReference type="ARBA" id="ARBA00022692"/>
    </source>
</evidence>
<evidence type="ECO:0000256" key="8">
    <source>
        <dbReference type="ARBA" id="ARBA00023136"/>
    </source>
</evidence>
<accession>A0A1H2PW98</accession>
<dbReference type="GO" id="GO:0005886">
    <property type="term" value="C:plasma membrane"/>
    <property type="evidence" value="ECO:0007669"/>
    <property type="project" value="UniProtKB-SubCell"/>
</dbReference>
<dbReference type="InterPro" id="IPR017871">
    <property type="entry name" value="ABC_transporter-like_CS"/>
</dbReference>
<evidence type="ECO:0000256" key="2">
    <source>
        <dbReference type="ARBA" id="ARBA00022475"/>
    </source>
</evidence>
<dbReference type="STRING" id="1770053.SAMN05216551_1216"/>
<keyword evidence="2" id="KW-1003">Cell membrane</keyword>
<dbReference type="AlphaFoldDB" id="A0A1H2PW98"/>
<dbReference type="RefSeq" id="WP_091913472.1">
    <property type="nucleotide sequence ID" value="NZ_FNLO01000021.1"/>
</dbReference>
<dbReference type="Pfam" id="PF00664">
    <property type="entry name" value="ABC_membrane"/>
    <property type="match status" value="1"/>
</dbReference>
<feature type="transmembrane region" description="Helical" evidence="9">
    <location>
        <begin position="172"/>
        <end position="192"/>
    </location>
</feature>
<evidence type="ECO:0000256" key="5">
    <source>
        <dbReference type="ARBA" id="ARBA00022741"/>
    </source>
</evidence>
<feature type="transmembrane region" description="Helical" evidence="9">
    <location>
        <begin position="256"/>
        <end position="278"/>
    </location>
</feature>
<dbReference type="PROSITE" id="PS50893">
    <property type="entry name" value="ABC_TRANSPORTER_2"/>
    <property type="match status" value="1"/>
</dbReference>
<organism evidence="12 13">
    <name type="scientific">Chitinasiproducens palmae</name>
    <dbReference type="NCBI Taxonomy" id="1770053"/>
    <lineage>
        <taxon>Bacteria</taxon>
        <taxon>Pseudomonadati</taxon>
        <taxon>Pseudomonadota</taxon>
        <taxon>Betaproteobacteria</taxon>
        <taxon>Burkholderiales</taxon>
        <taxon>Burkholderiaceae</taxon>
        <taxon>Chitinasiproducens</taxon>
    </lineage>
</organism>
<dbReference type="SUPFAM" id="SSF52540">
    <property type="entry name" value="P-loop containing nucleoside triphosphate hydrolases"/>
    <property type="match status" value="1"/>
</dbReference>
<feature type="domain" description="ABC transmembrane type-1" evidence="11">
    <location>
        <begin position="30"/>
        <end position="316"/>
    </location>
</feature>
<evidence type="ECO:0000256" key="1">
    <source>
        <dbReference type="ARBA" id="ARBA00004651"/>
    </source>
</evidence>
<comment type="subcellular location">
    <subcellularLocation>
        <location evidence="1">Cell membrane</location>
        <topology evidence="1">Multi-pass membrane protein</topology>
    </subcellularLocation>
</comment>
<protein>
    <submittedName>
        <fullName evidence="12">ATP-binding cassette, subfamily B</fullName>
    </submittedName>
</protein>
<evidence type="ECO:0000256" key="7">
    <source>
        <dbReference type="ARBA" id="ARBA00022989"/>
    </source>
</evidence>
<name>A0A1H2PW98_9BURK</name>
<dbReference type="GO" id="GO:0016887">
    <property type="term" value="F:ATP hydrolysis activity"/>
    <property type="evidence" value="ECO:0007669"/>
    <property type="project" value="InterPro"/>
</dbReference>
<feature type="transmembrane region" description="Helical" evidence="9">
    <location>
        <begin position="143"/>
        <end position="166"/>
    </location>
</feature>
<dbReference type="Proteomes" id="UP000243719">
    <property type="component" value="Unassembled WGS sequence"/>
</dbReference>
<dbReference type="GO" id="GO:0140359">
    <property type="term" value="F:ABC-type transporter activity"/>
    <property type="evidence" value="ECO:0007669"/>
    <property type="project" value="InterPro"/>
</dbReference>
<dbReference type="SUPFAM" id="SSF90123">
    <property type="entry name" value="ABC transporter transmembrane region"/>
    <property type="match status" value="1"/>
</dbReference>
<dbReference type="Gene3D" id="3.40.50.300">
    <property type="entry name" value="P-loop containing nucleotide triphosphate hydrolases"/>
    <property type="match status" value="1"/>
</dbReference>
<keyword evidence="3" id="KW-0997">Cell inner membrane</keyword>
<dbReference type="InterPro" id="IPR039421">
    <property type="entry name" value="Type_1_exporter"/>
</dbReference>
<dbReference type="PROSITE" id="PS50929">
    <property type="entry name" value="ABC_TM1F"/>
    <property type="match status" value="1"/>
</dbReference>
<proteinExistence type="predicted"/>
<feature type="transmembrane region" description="Helical" evidence="9">
    <location>
        <begin position="290"/>
        <end position="312"/>
    </location>
</feature>